<proteinExistence type="predicted"/>
<evidence type="ECO:0000313" key="2">
    <source>
        <dbReference type="Proteomes" id="UP000276133"/>
    </source>
</evidence>
<protein>
    <submittedName>
        <fullName evidence="1">Uncharacterized protein</fullName>
    </submittedName>
</protein>
<dbReference type="AlphaFoldDB" id="A0A3M7T1E1"/>
<reference evidence="1 2" key="1">
    <citation type="journal article" date="2018" name="Sci. Rep.">
        <title>Genomic signatures of local adaptation to the degree of environmental predictability in rotifers.</title>
        <authorList>
            <person name="Franch-Gras L."/>
            <person name="Hahn C."/>
            <person name="Garcia-Roger E.M."/>
            <person name="Carmona M.J."/>
            <person name="Serra M."/>
            <person name="Gomez A."/>
        </authorList>
    </citation>
    <scope>NUCLEOTIDE SEQUENCE [LARGE SCALE GENOMIC DNA]</scope>
    <source>
        <strain evidence="1">HYR1</strain>
    </source>
</reference>
<accession>A0A3M7T1E1</accession>
<evidence type="ECO:0000313" key="1">
    <source>
        <dbReference type="EMBL" id="RNA41648.1"/>
    </source>
</evidence>
<dbReference type="EMBL" id="REGN01000478">
    <property type="protein sequence ID" value="RNA41648.1"/>
    <property type="molecule type" value="Genomic_DNA"/>
</dbReference>
<keyword evidence="2" id="KW-1185">Reference proteome</keyword>
<sequence>MHQQINFVNKFNRLSVPTVFEYHVYRKKSETCIKTYTLGSYIKQIFRFFKKFKVRLNMA</sequence>
<dbReference type="Proteomes" id="UP000276133">
    <property type="component" value="Unassembled WGS sequence"/>
</dbReference>
<organism evidence="1 2">
    <name type="scientific">Brachionus plicatilis</name>
    <name type="common">Marine rotifer</name>
    <name type="synonym">Brachionus muelleri</name>
    <dbReference type="NCBI Taxonomy" id="10195"/>
    <lineage>
        <taxon>Eukaryota</taxon>
        <taxon>Metazoa</taxon>
        <taxon>Spiralia</taxon>
        <taxon>Gnathifera</taxon>
        <taxon>Rotifera</taxon>
        <taxon>Eurotatoria</taxon>
        <taxon>Monogononta</taxon>
        <taxon>Pseudotrocha</taxon>
        <taxon>Ploima</taxon>
        <taxon>Brachionidae</taxon>
        <taxon>Brachionus</taxon>
    </lineage>
</organism>
<comment type="caution">
    <text evidence="1">The sequence shown here is derived from an EMBL/GenBank/DDBJ whole genome shotgun (WGS) entry which is preliminary data.</text>
</comment>
<name>A0A3M7T1E1_BRAPC</name>
<gene>
    <name evidence="1" type="ORF">BpHYR1_004022</name>
</gene>